<dbReference type="SUPFAM" id="SSF52540">
    <property type="entry name" value="P-loop containing nucleoside triphosphate hydrolases"/>
    <property type="match status" value="1"/>
</dbReference>
<evidence type="ECO:0000256" key="2">
    <source>
        <dbReference type="ARBA" id="ARBA00011322"/>
    </source>
</evidence>
<evidence type="ECO:0000259" key="5">
    <source>
        <dbReference type="Pfam" id="PF13476"/>
    </source>
</evidence>
<keyword evidence="4" id="KW-0175">Coiled coil</keyword>
<accession>A0A1I0QSX4</accession>
<comment type="similarity">
    <text evidence="1">Belongs to the SMC family. SbcC subfamily.</text>
</comment>
<keyword evidence="6" id="KW-0378">Hydrolase</keyword>
<dbReference type="EMBL" id="FOJI01000009">
    <property type="protein sequence ID" value="SEW30496.1"/>
    <property type="molecule type" value="Genomic_DNA"/>
</dbReference>
<dbReference type="GO" id="GO:0004527">
    <property type="term" value="F:exonuclease activity"/>
    <property type="evidence" value="ECO:0007669"/>
    <property type="project" value="UniProtKB-KW"/>
</dbReference>
<dbReference type="Gene3D" id="3.40.50.300">
    <property type="entry name" value="P-loop containing nucleotide triphosphate hydrolases"/>
    <property type="match status" value="2"/>
</dbReference>
<dbReference type="PROSITE" id="PS00675">
    <property type="entry name" value="SIGMA54_INTERACT_1"/>
    <property type="match status" value="1"/>
</dbReference>
<feature type="coiled-coil region" evidence="4">
    <location>
        <begin position="266"/>
        <end position="306"/>
    </location>
</feature>
<dbReference type="PANTHER" id="PTHR32114:SF2">
    <property type="entry name" value="ABC TRANSPORTER ABCH.3"/>
    <property type="match status" value="1"/>
</dbReference>
<dbReference type="AlphaFoldDB" id="A0A1I0QSX4"/>
<dbReference type="InterPro" id="IPR038729">
    <property type="entry name" value="Rad50/SbcC_AAA"/>
</dbReference>
<dbReference type="STRING" id="99656.SAMN05421659_10958"/>
<dbReference type="Pfam" id="PF13476">
    <property type="entry name" value="AAA_23"/>
    <property type="match status" value="1"/>
</dbReference>
<protein>
    <recommendedName>
        <fullName evidence="3">Nuclease SbcCD subunit C</fullName>
    </recommendedName>
</protein>
<feature type="coiled-coil region" evidence="4">
    <location>
        <begin position="739"/>
        <end position="797"/>
    </location>
</feature>
<feature type="domain" description="Rad50/SbcC-type AAA" evidence="5">
    <location>
        <begin position="5"/>
        <end position="280"/>
    </location>
</feature>
<organism evidence="6 7">
    <name type="scientific">[Clostridium] fimetarium</name>
    <dbReference type="NCBI Taxonomy" id="99656"/>
    <lineage>
        <taxon>Bacteria</taxon>
        <taxon>Bacillati</taxon>
        <taxon>Bacillota</taxon>
        <taxon>Clostridia</taxon>
        <taxon>Lachnospirales</taxon>
        <taxon>Lachnospiraceae</taxon>
    </lineage>
</organism>
<dbReference type="PANTHER" id="PTHR32114">
    <property type="entry name" value="ABC TRANSPORTER ABCH.3"/>
    <property type="match status" value="1"/>
</dbReference>
<feature type="coiled-coil region" evidence="4">
    <location>
        <begin position="418"/>
        <end position="462"/>
    </location>
</feature>
<dbReference type="InterPro" id="IPR025662">
    <property type="entry name" value="Sigma_54_int_dom_ATP-bd_1"/>
</dbReference>
<dbReference type="Pfam" id="PF13558">
    <property type="entry name" value="SbcC_Walker_B"/>
    <property type="match status" value="1"/>
</dbReference>
<keyword evidence="7" id="KW-1185">Reference proteome</keyword>
<dbReference type="InterPro" id="IPR027417">
    <property type="entry name" value="P-loop_NTPase"/>
</dbReference>
<dbReference type="RefSeq" id="WP_170841389.1">
    <property type="nucleotide sequence ID" value="NZ_FOJI01000009.1"/>
</dbReference>
<gene>
    <name evidence="6" type="ORF">SAMN05421659_10958</name>
</gene>
<evidence type="ECO:0000256" key="3">
    <source>
        <dbReference type="ARBA" id="ARBA00013368"/>
    </source>
</evidence>
<evidence type="ECO:0000256" key="1">
    <source>
        <dbReference type="ARBA" id="ARBA00006930"/>
    </source>
</evidence>
<evidence type="ECO:0000313" key="6">
    <source>
        <dbReference type="EMBL" id="SEW30496.1"/>
    </source>
</evidence>
<sequence length="972" mass="111240">MKPLRLEMSAFGSYAAETKVDFTAVNHGIFLIAGDTGAGKTTIYDAINYALYDKTSGNQRDGNMMRSQYAALDVPTFVKLTFNYGSNEYTIIRNPEYIRESKRKKADGTNDSAAQKAEVSLIMPDGSEFIGKKVDINKKIVDIIGLDANQFSQVVMIAQGDFLKLLHANSDDRKIIFSKIFNTKIYWKIEEELKYRFKRIYGKLEDNNKECRIIINNVTVSEDSMHIDSFYGCKEKLEPDFEKLLPLIKEIINEQKASQKIIKKKEADLQTHLDEINAQLKAANDLNQLFVQLENSNRKLLKLKEQKPFIDKKILLVNSAKKAEKVFVFEERYRNGKKAYDDGATRIAELSRWITANQSIVDEKKSSVEILKHQKDEEEPNLQQIIARIDSVISEDKNLLKNRFNAGNNIDARAIKTLSELREEYQDCKFDFAKMEADVTELTAKKEALSNLSKNIEVIEKLNNIQKRDYQKLDDAIGSYRSKFQEYEKFYETFLSEQAGILAIGLKEGEPCPVCGSMTHPNKTPLSAAAVTQEQVDRAKKDRDLQEGLRDKANQAFQISKGEYDKELDYIEREAKKIVAINFVADDKGFLLISQKFEEFSKQLISSQYQLETAKKRAEKYRIEANQRLQYLNFKFEEESYQYQKLVSELEAKNGARDNEKANYTKLEEEYVLSQEHYRKSIVDNGFKDENDYKLSKKTEDELEYILKEIEVFKEENIRTSENVLVLTKQTEGKSVIEVDSLLERQKGISREKSEIEERHRIIYSSVQQNSDAFNKLESLAGKRENLKREYENISVLSKTANGNLAGSAKIDFETYVLRQYFRQIIAAANKRLIKMVSNQFKLQCRNIDELGGQGSAGLDLDIFSMVTNSSRDVKTLSGGESFMAALSMALGLADVIQNSAGAVHIETMFIDEGFGSLDDESREQAIMILNELAGNNRLVGIISHVTELKEQIDCKLIVEKSEKGSRIRWSF</sequence>
<reference evidence="6 7" key="1">
    <citation type="submission" date="2016-10" db="EMBL/GenBank/DDBJ databases">
        <authorList>
            <person name="de Groot N.N."/>
        </authorList>
    </citation>
    <scope>NUCLEOTIDE SEQUENCE [LARGE SCALE GENOMIC DNA]</scope>
    <source>
        <strain evidence="6 7">DSM 9179</strain>
    </source>
</reference>
<evidence type="ECO:0000256" key="4">
    <source>
        <dbReference type="SAM" id="Coils"/>
    </source>
</evidence>
<comment type="subunit">
    <text evidence="2">Heterodimer of SbcC and SbcD.</text>
</comment>
<keyword evidence="6" id="KW-0269">Exonuclease</keyword>
<keyword evidence="6" id="KW-0540">Nuclease</keyword>
<evidence type="ECO:0000313" key="7">
    <source>
        <dbReference type="Proteomes" id="UP000199701"/>
    </source>
</evidence>
<dbReference type="GO" id="GO:0016887">
    <property type="term" value="F:ATP hydrolysis activity"/>
    <property type="evidence" value="ECO:0007669"/>
    <property type="project" value="InterPro"/>
</dbReference>
<dbReference type="Proteomes" id="UP000199701">
    <property type="component" value="Unassembled WGS sequence"/>
</dbReference>
<name>A0A1I0QSX4_9FIRM</name>
<dbReference type="GO" id="GO:0006302">
    <property type="term" value="P:double-strand break repair"/>
    <property type="evidence" value="ECO:0007669"/>
    <property type="project" value="InterPro"/>
</dbReference>
<proteinExistence type="inferred from homology"/>